<dbReference type="RefSeq" id="WP_271278711.1">
    <property type="nucleotide sequence ID" value="NZ_BAABFD010000042.1"/>
</dbReference>
<reference evidence="2 3" key="1">
    <citation type="submission" date="2022-11" db="EMBL/GenBank/DDBJ databases">
        <title>Nonomuraea corallina sp. nov., a new species of the genus Nonomuraea isolated from sea side sediment in Thai sea.</title>
        <authorList>
            <person name="Ngamcharungchit C."/>
            <person name="Matsumoto A."/>
            <person name="Suriyachadkun C."/>
            <person name="Panbangred W."/>
            <person name="Inahashi Y."/>
            <person name="Intra B."/>
        </authorList>
    </citation>
    <scope>NUCLEOTIDE SEQUENCE [LARGE SCALE GENOMIC DNA]</scope>
    <source>
        <strain evidence="2 3">DSM 43553</strain>
    </source>
</reference>
<name>A0ABT4T789_9ACTN</name>
<organism evidence="2 3">
    <name type="scientific">Nonomuraea ferruginea</name>
    <dbReference type="NCBI Taxonomy" id="46174"/>
    <lineage>
        <taxon>Bacteria</taxon>
        <taxon>Bacillati</taxon>
        <taxon>Actinomycetota</taxon>
        <taxon>Actinomycetes</taxon>
        <taxon>Streptosporangiales</taxon>
        <taxon>Streptosporangiaceae</taxon>
        <taxon>Nonomuraea</taxon>
    </lineage>
</organism>
<accession>A0ABT4T789</accession>
<evidence type="ECO:0000313" key="2">
    <source>
        <dbReference type="EMBL" id="MDA0644876.1"/>
    </source>
</evidence>
<dbReference type="EMBL" id="JAPNUD010000113">
    <property type="protein sequence ID" value="MDA0644876.1"/>
    <property type="molecule type" value="Genomic_DNA"/>
</dbReference>
<comment type="caution">
    <text evidence="2">The sequence shown here is derived from an EMBL/GenBank/DDBJ whole genome shotgun (WGS) entry which is preliminary data.</text>
</comment>
<sequence>MKKLVTEVSGVVEAPAAQVRAALARALLPGGRDVHGRFTVQDAPGHTSTVEVTGSVIAFQGGWWYRGEWSLAPHPSGTLLVHRVYNVARRARWAWVSPTGSSPASPRRPAAPSPTPSPASAPTWGPAPG</sequence>
<gene>
    <name evidence="2" type="ORF">OUY24_29985</name>
</gene>
<feature type="compositionally biased region" description="Low complexity" evidence="1">
    <location>
        <begin position="97"/>
        <end position="108"/>
    </location>
</feature>
<evidence type="ECO:0000256" key="1">
    <source>
        <dbReference type="SAM" id="MobiDB-lite"/>
    </source>
</evidence>
<keyword evidence="3" id="KW-1185">Reference proteome</keyword>
<dbReference type="Proteomes" id="UP001212498">
    <property type="component" value="Unassembled WGS sequence"/>
</dbReference>
<protein>
    <recommendedName>
        <fullName evidence="4">SnoaL-like domain-containing protein</fullName>
    </recommendedName>
</protein>
<evidence type="ECO:0008006" key="4">
    <source>
        <dbReference type="Google" id="ProtNLM"/>
    </source>
</evidence>
<feature type="compositionally biased region" description="Pro residues" evidence="1">
    <location>
        <begin position="109"/>
        <end position="129"/>
    </location>
</feature>
<evidence type="ECO:0000313" key="3">
    <source>
        <dbReference type="Proteomes" id="UP001212498"/>
    </source>
</evidence>
<feature type="region of interest" description="Disordered" evidence="1">
    <location>
        <begin position="96"/>
        <end position="129"/>
    </location>
</feature>
<proteinExistence type="predicted"/>